<gene>
    <name evidence="2" type="ORF">brsh051_00480</name>
</gene>
<dbReference type="SUPFAM" id="SSF51695">
    <property type="entry name" value="PLC-like phosphodiesterases"/>
    <property type="match status" value="1"/>
</dbReference>
<dbReference type="PANTHER" id="PTHR43805">
    <property type="entry name" value="GLYCEROPHOSPHORYL DIESTER PHOSPHODIESTERASE"/>
    <property type="match status" value="1"/>
</dbReference>
<dbReference type="AlphaFoldDB" id="A0AAN0K5N7"/>
<dbReference type="InterPro" id="IPR030395">
    <property type="entry name" value="GP_PDE_dom"/>
</dbReference>
<dbReference type="GO" id="GO:0006629">
    <property type="term" value="P:lipid metabolic process"/>
    <property type="evidence" value="ECO:0007669"/>
    <property type="project" value="InterPro"/>
</dbReference>
<sequence>MNRPAGSYPYFDEPFALMAHRGGYLDEKDAPRENSLYAFGRAVEAGYRYLETDVHATSDGHLVAFHDQVLDRVTDASGTLAAMSFRQVREARIGGIDQIPTLDEVLESFPVARLNIDIKAPGAIAPLVRTLQRHQAQDRVCVSSFSWLRLHRFRKLMPSVATGLTAPAVALSAFVPMLPRLISLGGQAFQIPVTQTIGGRSVRVLTPRLITAARAHGLRIHIWTINEAAEMDDLIDLGIDGLISDRIGLLRDVAKRRGLWAD</sequence>
<dbReference type="GO" id="GO:0008081">
    <property type="term" value="F:phosphoric diester hydrolase activity"/>
    <property type="evidence" value="ECO:0007669"/>
    <property type="project" value="InterPro"/>
</dbReference>
<name>A0AAN0K5N7_9ACTN</name>
<dbReference type="Proteomes" id="UP001431656">
    <property type="component" value="Chromosome"/>
</dbReference>
<organism evidence="2 3">
    <name type="scientific">Brooklawnia propionicigenes</name>
    <dbReference type="NCBI Taxonomy" id="3041175"/>
    <lineage>
        <taxon>Bacteria</taxon>
        <taxon>Bacillati</taxon>
        <taxon>Actinomycetota</taxon>
        <taxon>Actinomycetes</taxon>
        <taxon>Propionibacteriales</taxon>
        <taxon>Propionibacteriaceae</taxon>
        <taxon>Brooklawnia</taxon>
    </lineage>
</organism>
<dbReference type="Gene3D" id="3.20.20.190">
    <property type="entry name" value="Phosphatidylinositol (PI) phosphodiesterase"/>
    <property type="match status" value="1"/>
</dbReference>
<dbReference type="RefSeq" id="WP_286266429.1">
    <property type="nucleotide sequence ID" value="NZ_AP028056.1"/>
</dbReference>
<keyword evidence="3" id="KW-1185">Reference proteome</keyword>
<dbReference type="Pfam" id="PF03009">
    <property type="entry name" value="GDPD"/>
    <property type="match status" value="1"/>
</dbReference>
<accession>A0AAN0K5N7</accession>
<dbReference type="PROSITE" id="PS51704">
    <property type="entry name" value="GP_PDE"/>
    <property type="match status" value="1"/>
</dbReference>
<dbReference type="KEGG" id="broo:brsh051_00480"/>
<dbReference type="EMBL" id="AP028056">
    <property type="protein sequence ID" value="BEH00767.1"/>
    <property type="molecule type" value="Genomic_DNA"/>
</dbReference>
<evidence type="ECO:0000259" key="1">
    <source>
        <dbReference type="PROSITE" id="PS51704"/>
    </source>
</evidence>
<feature type="domain" description="GP-PDE" evidence="1">
    <location>
        <begin position="15"/>
        <end position="254"/>
    </location>
</feature>
<proteinExistence type="predicted"/>
<reference evidence="2" key="1">
    <citation type="journal article" date="2024" name="Int. J. Syst. Evol. Microbiol.">
        <title>Brooklawnia propionicigenes sp. nov., a facultatively anaerobic, propionate-producing bacterium isolated from a methanogenic reactor treating waste from cattle farms.</title>
        <authorList>
            <person name="Akita Y."/>
            <person name="Ueki A."/>
            <person name="Tonouchi A."/>
            <person name="Sugawara Y."/>
            <person name="Honma S."/>
            <person name="Kaku N."/>
            <person name="Ueki K."/>
        </authorList>
    </citation>
    <scope>NUCLEOTIDE SEQUENCE</scope>
    <source>
        <strain evidence="2">SH051</strain>
    </source>
</reference>
<dbReference type="PANTHER" id="PTHR43805:SF1">
    <property type="entry name" value="GP-PDE DOMAIN-CONTAINING PROTEIN"/>
    <property type="match status" value="1"/>
</dbReference>
<dbReference type="PROSITE" id="PS50007">
    <property type="entry name" value="PIPLC_X_DOMAIN"/>
    <property type="match status" value="1"/>
</dbReference>
<evidence type="ECO:0000313" key="3">
    <source>
        <dbReference type="Proteomes" id="UP001431656"/>
    </source>
</evidence>
<protein>
    <submittedName>
        <fullName evidence="2">Glycerophosphodiester phosphodiesterase</fullName>
    </submittedName>
</protein>
<dbReference type="InterPro" id="IPR017946">
    <property type="entry name" value="PLC-like_Pdiesterase_TIM-brl"/>
</dbReference>
<evidence type="ECO:0000313" key="2">
    <source>
        <dbReference type="EMBL" id="BEH00767.1"/>
    </source>
</evidence>
<dbReference type="CDD" id="cd08561">
    <property type="entry name" value="GDPD_cytoplasmic_ScUgpQ2_like"/>
    <property type="match status" value="1"/>
</dbReference>